<protein>
    <submittedName>
        <fullName evidence="7">Uncharacterized protein LOC117652899</fullName>
    </submittedName>
</protein>
<dbReference type="SUPFAM" id="SSF48431">
    <property type="entry name" value="Lipovitellin-phosvitin complex, superhelical domain"/>
    <property type="match status" value="1"/>
</dbReference>
<dbReference type="InterPro" id="IPR015819">
    <property type="entry name" value="Lipid_transp_b-sht_shell"/>
</dbReference>
<feature type="domain" description="VWFD" evidence="5">
    <location>
        <begin position="1300"/>
        <end position="1467"/>
    </location>
</feature>
<dbReference type="Gene3D" id="2.30.230.10">
    <property type="entry name" value="Lipovitellin, beta-sheet shell regions, chain A"/>
    <property type="match status" value="1"/>
</dbReference>
<dbReference type="OrthoDB" id="5956066at2759"/>
<dbReference type="Pfam" id="PF00094">
    <property type="entry name" value="VWD"/>
    <property type="match status" value="1"/>
</dbReference>
<proteinExistence type="predicted"/>
<feature type="chain" id="PRO_5028358945" evidence="3">
    <location>
        <begin position="24"/>
        <end position="1467"/>
    </location>
</feature>
<comment type="caution">
    <text evidence="2">Lacks conserved residue(s) required for the propagation of feature annotation.</text>
</comment>
<dbReference type="InterPro" id="IPR011030">
    <property type="entry name" value="Lipovitellin_superhlx_dom"/>
</dbReference>
<dbReference type="InterPro" id="IPR050733">
    <property type="entry name" value="Vitellogenin/Apolipophorin"/>
</dbReference>
<dbReference type="InterPro" id="IPR015255">
    <property type="entry name" value="Vitellinogen_open_b-sht"/>
</dbReference>
<dbReference type="PROSITE" id="PS51211">
    <property type="entry name" value="VITELLOGENIN"/>
    <property type="match status" value="1"/>
</dbReference>
<accession>A0A6P9AE15</accession>
<dbReference type="InterPro" id="IPR001846">
    <property type="entry name" value="VWF_type-D"/>
</dbReference>
<dbReference type="CTD" id="41921"/>
<dbReference type="Gene3D" id="1.25.10.20">
    <property type="entry name" value="Vitellinogen, superhelical"/>
    <property type="match status" value="1"/>
</dbReference>
<keyword evidence="6" id="KW-1185">Reference proteome</keyword>
<dbReference type="InterPro" id="IPR001747">
    <property type="entry name" value="Vitellogenin_N"/>
</dbReference>
<dbReference type="FunCoup" id="A0A6P9AE15">
    <property type="interactions" value="73"/>
</dbReference>
<evidence type="ECO:0000256" key="3">
    <source>
        <dbReference type="SAM" id="SignalP"/>
    </source>
</evidence>
<evidence type="ECO:0000259" key="4">
    <source>
        <dbReference type="PROSITE" id="PS51211"/>
    </source>
</evidence>
<evidence type="ECO:0000313" key="6">
    <source>
        <dbReference type="Proteomes" id="UP000515158"/>
    </source>
</evidence>
<dbReference type="Pfam" id="PF01347">
    <property type="entry name" value="Vitellogenin_N"/>
    <property type="match status" value="1"/>
</dbReference>
<evidence type="ECO:0000256" key="1">
    <source>
        <dbReference type="ARBA" id="ARBA00022729"/>
    </source>
</evidence>
<dbReference type="SUPFAM" id="SSF56968">
    <property type="entry name" value="Lipovitellin-phosvitin complex, beta-sheet shell regions"/>
    <property type="match status" value="1"/>
</dbReference>
<organism evidence="7">
    <name type="scientific">Thrips palmi</name>
    <name type="common">Melon thrips</name>
    <dbReference type="NCBI Taxonomy" id="161013"/>
    <lineage>
        <taxon>Eukaryota</taxon>
        <taxon>Metazoa</taxon>
        <taxon>Ecdysozoa</taxon>
        <taxon>Arthropoda</taxon>
        <taxon>Hexapoda</taxon>
        <taxon>Insecta</taxon>
        <taxon>Pterygota</taxon>
        <taxon>Neoptera</taxon>
        <taxon>Paraneoptera</taxon>
        <taxon>Thysanoptera</taxon>
        <taxon>Terebrantia</taxon>
        <taxon>Thripoidea</taxon>
        <taxon>Thripidae</taxon>
        <taxon>Thrips</taxon>
    </lineage>
</organism>
<dbReference type="InterPro" id="IPR015816">
    <property type="entry name" value="Vitellinogen_b-sht_N"/>
</dbReference>
<evidence type="ECO:0000256" key="2">
    <source>
        <dbReference type="PROSITE-ProRule" id="PRU00557"/>
    </source>
</evidence>
<evidence type="ECO:0000313" key="7">
    <source>
        <dbReference type="RefSeq" id="XP_034253996.1"/>
    </source>
</evidence>
<dbReference type="PROSITE" id="PS51233">
    <property type="entry name" value="VWFD"/>
    <property type="match status" value="1"/>
</dbReference>
<evidence type="ECO:0000259" key="5">
    <source>
        <dbReference type="PROSITE" id="PS51233"/>
    </source>
</evidence>
<name>A0A6P9AE15_THRPL</name>
<dbReference type="PANTHER" id="PTHR23345:SF33">
    <property type="entry name" value="CROSSVEINLESS D"/>
    <property type="match status" value="1"/>
</dbReference>
<dbReference type="RefSeq" id="XP_034253996.1">
    <property type="nucleotide sequence ID" value="XM_034398105.1"/>
</dbReference>
<feature type="domain" description="Vitellogenin" evidence="4">
    <location>
        <begin position="27"/>
        <end position="679"/>
    </location>
</feature>
<dbReference type="PANTHER" id="PTHR23345">
    <property type="entry name" value="VITELLOGENIN-RELATED"/>
    <property type="match status" value="1"/>
</dbReference>
<gene>
    <name evidence="7" type="primary">LOC117652899</name>
</gene>
<dbReference type="GeneID" id="117652899"/>
<sequence length="1467" mass="162567">MASSWCGLPLALLLVLLASSAAAESLFQDGVESTFRWDAAIATGTKLPVHVLSQWLVSGTLRVQGSPHDSALIQVADVTTSLWNGEVGALPPVADPVHVRDSPLLGAFRASYAGGRVTSVELLDEEPLWAHNMKRAIASMLQVDLQAARNAAQPVAEVNEETVHGKCKVKYIVSHDRGNQTVRKFTDHKGCVAWTQENWSNMAPLCPSSPQAQQVQSPLTSHSEAVYTLSPAGEGGRRDLVHVKSSGILLLQPFQSNAEMQYMQATQTLTLLKIGAVTQPIERSGATRPSSLAYVHAVHQPLAKAAAEEASAKVMGLLERMAQQLGQSNVVPDPDRLHEQTAVQLLEILVGLDYATLDQLHGSVMVGTSYEQETMGNLFLELLPQVGTRDAVLLTINLVKDRKVTDWTAIHLLMALPFYLRQHSLAQHSPEEMLQACEAMLSIEDVSNDVRKTAVLTFASLVKKMCNGRCRAETIEKYIRIYVDKFTESTSYEQQMLYLEGLSNMEMPQVVNFLEPVIQGNVTDLSRHSSHHIRFLAVWATMSTAPHAPARVYNLYWPILTNSSEHLEMRVAALTMLMASVDSPARYWSLYWYIRGQTNNHLYNFFYTTLHSLAQTKYPCFSHLAQAASQLVRVVPEPEDRTWPTGNYITDYEHQSLGVGGFLQLFMVGSERTFQPTVIYLTFGKHASQRKLADVSVYLKLQGVSETFQAAVMKTDFSNMKIPQLLELLLSLKVHPKYPEPIHIEFLLKREGRVILCYHLNNTVHSLGTLRDKITTFFSRFHVNAQRLWYPVLLEMTQPTLLGTPANILLTSSVLASLRGDFTQHSITRSIVRQNRLDVRLSVSVDTALKSFNPLSDVWHGVDRSLGFHGQIPFMCNISLDTNVHVSLGPLNDTLGSVGHLRSGVFVQGLAAENALFHHCRKCLLYHKVGAYQDNPKTRDVVDLTIEDVGAKLQVSLFDCDRPYSTLDYIKLGAGLLDPHTNNYQMVPGGLPLLGLIHLADVALIQAPRGSCGVISTLRTVGSSNTELDLAVRASTDVIPGEPTEPLPGGKQKIHVTLSHRERGQEVPLHQIEVNAIHERLAGHAKHDLKLKLTRIVNGTRVSMMCLDADWNMPPWHPDLIPLSDTITGNLNTVWGNSGMYCPRGASSLSLKAKAEATMEQLALATSAATWPYNQCKKDSLNREEWGETFTPFTPACQEEARQLATLRKYTATLKYEKLPQKLVSLSQRLAGVLELLHPLNKEDARQELTAIVEFPVKEPVVNISLNSRDLSWDYSSLGFAPLLYNARFPRPNTNLGLVSSCIVTTARVISWDNATVTHPLSPCYTLAAADCTRNPKFALFMKKVKGPKPLAVKLYTGGNYVELIPDEQGKINININGKPVTNAVHGFSFPMQDTYYYFKVWEKPGGLYEVDSKSSVGWLQYYGHSALFMLGPGLYSGNTCGLCGDLNSNAANDFNEPLYVEQCNAS</sequence>
<reference evidence="7" key="1">
    <citation type="submission" date="2025-08" db="UniProtKB">
        <authorList>
            <consortium name="RefSeq"/>
        </authorList>
    </citation>
    <scope>IDENTIFICATION</scope>
    <source>
        <tissue evidence="7">Total insect</tissue>
    </source>
</reference>
<dbReference type="SMART" id="SM01169">
    <property type="entry name" value="DUF1943"/>
    <property type="match status" value="1"/>
</dbReference>
<feature type="signal peptide" evidence="3">
    <location>
        <begin position="1"/>
        <end position="23"/>
    </location>
</feature>
<keyword evidence="1 3" id="KW-0732">Signal</keyword>
<dbReference type="SMART" id="SM00216">
    <property type="entry name" value="VWD"/>
    <property type="match status" value="1"/>
</dbReference>
<dbReference type="GO" id="GO:0005319">
    <property type="term" value="F:lipid transporter activity"/>
    <property type="evidence" value="ECO:0007669"/>
    <property type="project" value="InterPro"/>
</dbReference>
<dbReference type="Pfam" id="PF09172">
    <property type="entry name" value="Vit_open_b-sht"/>
    <property type="match status" value="1"/>
</dbReference>
<dbReference type="InParanoid" id="A0A6P9AE15"/>
<dbReference type="Proteomes" id="UP000515158">
    <property type="component" value="Unplaced"/>
</dbReference>
<dbReference type="KEGG" id="tpal:117652899"/>
<dbReference type="SMART" id="SM00638">
    <property type="entry name" value="LPD_N"/>
    <property type="match status" value="1"/>
</dbReference>